<evidence type="ECO:0000256" key="1">
    <source>
        <dbReference type="SAM" id="MobiDB-lite"/>
    </source>
</evidence>
<feature type="compositionally biased region" description="Polar residues" evidence="1">
    <location>
        <begin position="1"/>
        <end position="11"/>
    </location>
</feature>
<dbReference type="HOGENOM" id="CLU_1100099_0_0_1"/>
<organism evidence="2 3">
    <name type="scientific">Solanum tuberosum</name>
    <name type="common">Potato</name>
    <dbReference type="NCBI Taxonomy" id="4113"/>
    <lineage>
        <taxon>Eukaryota</taxon>
        <taxon>Viridiplantae</taxon>
        <taxon>Streptophyta</taxon>
        <taxon>Embryophyta</taxon>
        <taxon>Tracheophyta</taxon>
        <taxon>Spermatophyta</taxon>
        <taxon>Magnoliopsida</taxon>
        <taxon>eudicotyledons</taxon>
        <taxon>Gunneridae</taxon>
        <taxon>Pentapetalae</taxon>
        <taxon>asterids</taxon>
        <taxon>lamiids</taxon>
        <taxon>Solanales</taxon>
        <taxon>Solanaceae</taxon>
        <taxon>Solanoideae</taxon>
        <taxon>Solaneae</taxon>
        <taxon>Solanum</taxon>
    </lineage>
</organism>
<evidence type="ECO:0000313" key="2">
    <source>
        <dbReference type="EnsemblPlants" id="PGSC0003DMT400090742"/>
    </source>
</evidence>
<sequence length="253" mass="28987">MSFNINRSAPSANRPPDPPDFNNFPPLATNSQIFNNINKTQFTQIQSPTSGQNQNKLQITIPEAENTRWDKAQAIKTKEKQSEKTIRHRHNLRIRHTIKDNQTSQENVVKHVQENDECSKPNAGNPIKNLLGKKQRFESKITIPTKVFLEGKWQHNKVDKTVAWIPINLPSGATHTKDDDIREQVLEPDPPDAIKEQPQDQIMTLGDKPKQPQEMTKKYHEDDMETSISDDELTRESTSGKQTDMNHSKINQV</sequence>
<feature type="region of interest" description="Disordered" evidence="1">
    <location>
        <begin position="185"/>
        <end position="253"/>
    </location>
</feature>
<dbReference type="Gramene" id="PGSC0003DMT400090742">
    <property type="protein sequence ID" value="PGSC0003DMT400090742"/>
    <property type="gene ID" value="PGSC0003DMG400040313"/>
</dbReference>
<dbReference type="Proteomes" id="UP000011115">
    <property type="component" value="Unassembled WGS sequence"/>
</dbReference>
<evidence type="ECO:0000313" key="3">
    <source>
        <dbReference type="Proteomes" id="UP000011115"/>
    </source>
</evidence>
<dbReference type="PaxDb" id="4113-PGSC0003DMT400090742"/>
<keyword evidence="3" id="KW-1185">Reference proteome</keyword>
<feature type="compositionally biased region" description="Acidic residues" evidence="1">
    <location>
        <begin position="222"/>
        <end position="233"/>
    </location>
</feature>
<feature type="compositionally biased region" description="Basic and acidic residues" evidence="1">
    <location>
        <begin position="207"/>
        <end position="221"/>
    </location>
</feature>
<dbReference type="EnsemblPlants" id="PGSC0003DMT400090742">
    <property type="protein sequence ID" value="PGSC0003DMT400090742"/>
    <property type="gene ID" value="PGSC0003DMG400040313"/>
</dbReference>
<proteinExistence type="predicted"/>
<feature type="compositionally biased region" description="Polar residues" evidence="1">
    <location>
        <begin position="236"/>
        <end position="253"/>
    </location>
</feature>
<feature type="region of interest" description="Disordered" evidence="1">
    <location>
        <begin position="1"/>
        <end position="28"/>
    </location>
</feature>
<reference evidence="2" key="2">
    <citation type="submission" date="2015-06" db="UniProtKB">
        <authorList>
            <consortium name="EnsemblPlants"/>
        </authorList>
    </citation>
    <scope>IDENTIFICATION</scope>
    <source>
        <strain evidence="2">DM1-3 516 R44</strain>
    </source>
</reference>
<accession>M1DL29</accession>
<protein>
    <submittedName>
        <fullName evidence="2">Uncharacterized protein</fullName>
    </submittedName>
</protein>
<dbReference type="AlphaFoldDB" id="M1DL29"/>
<name>M1DL29_SOLTU</name>
<dbReference type="InParanoid" id="M1DL29"/>
<reference evidence="3" key="1">
    <citation type="journal article" date="2011" name="Nature">
        <title>Genome sequence and analysis of the tuber crop potato.</title>
        <authorList>
            <consortium name="The Potato Genome Sequencing Consortium"/>
        </authorList>
    </citation>
    <scope>NUCLEOTIDE SEQUENCE [LARGE SCALE GENOMIC DNA]</scope>
    <source>
        <strain evidence="3">cv. DM1-3 516 R44</strain>
    </source>
</reference>